<dbReference type="OrthoDB" id="4774633at2"/>
<evidence type="ECO:0000313" key="3">
    <source>
        <dbReference type="Proteomes" id="UP000317291"/>
    </source>
</evidence>
<accession>A0A5C5REM5</accession>
<dbReference type="Proteomes" id="UP000317291">
    <property type="component" value="Unassembled WGS sequence"/>
</dbReference>
<keyword evidence="1" id="KW-0812">Transmembrane</keyword>
<feature type="transmembrane region" description="Helical" evidence="1">
    <location>
        <begin position="39"/>
        <end position="59"/>
    </location>
</feature>
<evidence type="ECO:0000313" key="2">
    <source>
        <dbReference type="EMBL" id="TWS21386.1"/>
    </source>
</evidence>
<gene>
    <name evidence="2" type="ORF">FK529_01935</name>
</gene>
<proteinExistence type="predicted"/>
<keyword evidence="3" id="KW-1185">Reference proteome</keyword>
<dbReference type="EMBL" id="VIGW01000001">
    <property type="protein sequence ID" value="TWS21386.1"/>
    <property type="molecule type" value="Genomic_DNA"/>
</dbReference>
<dbReference type="AlphaFoldDB" id="A0A5C5REM5"/>
<keyword evidence="1" id="KW-0472">Membrane</keyword>
<keyword evidence="1" id="KW-1133">Transmembrane helix</keyword>
<evidence type="ECO:0000256" key="1">
    <source>
        <dbReference type="SAM" id="Phobius"/>
    </source>
</evidence>
<comment type="caution">
    <text evidence="2">The sequence shown here is derived from an EMBL/GenBank/DDBJ whole genome shotgun (WGS) entry which is preliminary data.</text>
</comment>
<name>A0A5C5REM5_9ACTN</name>
<organism evidence="2 3">
    <name type="scientific">Tsukamurella asaccharolytica</name>
    <dbReference type="NCBI Taxonomy" id="2592067"/>
    <lineage>
        <taxon>Bacteria</taxon>
        <taxon>Bacillati</taxon>
        <taxon>Actinomycetota</taxon>
        <taxon>Actinomycetes</taxon>
        <taxon>Mycobacteriales</taxon>
        <taxon>Tsukamurellaceae</taxon>
        <taxon>Tsukamurella</taxon>
    </lineage>
</organism>
<dbReference type="RefSeq" id="WP_146559051.1">
    <property type="nucleotide sequence ID" value="NZ_VIGW01000001.1"/>
</dbReference>
<sequence>MRQREVTPLMAWAFIGLGVVVLAAALIRDWSTWPDIRTILGAAMAIFGAGEIAVGVYALRRAKKGLNVDAR</sequence>
<feature type="transmembrane region" description="Helical" evidence="1">
    <location>
        <begin position="9"/>
        <end position="27"/>
    </location>
</feature>
<protein>
    <submittedName>
        <fullName evidence="2">Uncharacterized protein</fullName>
    </submittedName>
</protein>
<reference evidence="2 3" key="1">
    <citation type="submission" date="2019-06" db="EMBL/GenBank/DDBJ databases">
        <title>Tsukamurella conjunctivitidis sp. nov., Tsukamurella assacharolytica sp. nov. and Tsukamurella sputae sp. nov. isolated from patients with conjunctivitis, bacteraemia (lymphoma) and respiratory infection (sputum) in Hong Kong.</title>
        <authorList>
            <person name="Teng J.L.L."/>
            <person name="Lee H.H."/>
            <person name="Fong J.Y.H."/>
            <person name="Fok K.M.N."/>
            <person name="Lau S.K.P."/>
            <person name="Woo P.C.Y."/>
        </authorList>
    </citation>
    <scope>NUCLEOTIDE SEQUENCE [LARGE SCALE GENOMIC DNA]</scope>
    <source>
        <strain evidence="2 3">HKU71</strain>
    </source>
</reference>